<dbReference type="SUPFAM" id="SSF141000">
    <property type="entry name" value="Glu-tRNAGln amidotransferase C subunit"/>
    <property type="match status" value="1"/>
</dbReference>
<evidence type="ECO:0000256" key="1">
    <source>
        <dbReference type="ARBA" id="ARBA00014426"/>
    </source>
</evidence>
<evidence type="ECO:0000313" key="3">
    <source>
        <dbReference type="Proteomes" id="UP001325140"/>
    </source>
</evidence>
<gene>
    <name evidence="2" type="ORF">Fokcrypt_00162</name>
</gene>
<accession>A0ABZ0UR84</accession>
<proteinExistence type="predicted"/>
<keyword evidence="3" id="KW-1185">Reference proteome</keyword>
<dbReference type="Proteomes" id="UP001325140">
    <property type="component" value="Chromosome"/>
</dbReference>
<dbReference type="Pfam" id="PF02686">
    <property type="entry name" value="GatC"/>
    <property type="match status" value="1"/>
</dbReference>
<protein>
    <recommendedName>
        <fullName evidence="1">Glutamyl-tRNA(Gln) amidotransferase subunit C</fullName>
    </recommendedName>
</protein>
<name>A0ABZ0UR84_9RICK</name>
<dbReference type="EMBL" id="CP110343">
    <property type="protein sequence ID" value="WPX97653.1"/>
    <property type="molecule type" value="Genomic_DNA"/>
</dbReference>
<sequence>MDIKNLCKLCAIHMDEREILLVAEKLKTVVEALDKIAEVDTTGVVPMYNVCTELKKKLHYASHCKNDVTDISQYSGNKHKGYFGISSRVMPS</sequence>
<dbReference type="InterPro" id="IPR003837">
    <property type="entry name" value="GatC"/>
</dbReference>
<dbReference type="InterPro" id="IPR036113">
    <property type="entry name" value="Asp/Glu-ADT_sf_sub_c"/>
</dbReference>
<organism evidence="2 3">
    <name type="scientific">Candidatus Fokinia crypta</name>
    <dbReference type="NCBI Taxonomy" id="1920990"/>
    <lineage>
        <taxon>Bacteria</taxon>
        <taxon>Pseudomonadati</taxon>
        <taxon>Pseudomonadota</taxon>
        <taxon>Alphaproteobacteria</taxon>
        <taxon>Rickettsiales</taxon>
        <taxon>Candidatus Midichloriaceae</taxon>
        <taxon>Candidatus Fokinia</taxon>
    </lineage>
</organism>
<reference evidence="2" key="1">
    <citation type="submission" date="2022-10" db="EMBL/GenBank/DDBJ databases">
        <title>Host association and intracellularity evolved multiple times independently in the Rickettsiales.</title>
        <authorList>
            <person name="Castelli M."/>
            <person name="Nardi T."/>
            <person name="Gammuto L."/>
            <person name="Bellinzona G."/>
            <person name="Sabaneyeva E."/>
            <person name="Potekhin A."/>
            <person name="Serra V."/>
            <person name="Petroni G."/>
            <person name="Sassera D."/>
        </authorList>
    </citation>
    <scope>NUCLEOTIDE SEQUENCE [LARGE SCALE GENOMIC DNA]</scope>
    <source>
        <strain evidence="2">US_Bl 11III1</strain>
    </source>
</reference>
<evidence type="ECO:0000313" key="2">
    <source>
        <dbReference type="EMBL" id="WPX97653.1"/>
    </source>
</evidence>